<dbReference type="EC" id="2.7.13.3" evidence="2"/>
<dbReference type="Gene3D" id="3.30.565.10">
    <property type="entry name" value="Histidine kinase-like ATPase, C-terminal domain"/>
    <property type="match status" value="1"/>
</dbReference>
<dbReference type="InterPro" id="IPR004358">
    <property type="entry name" value="Sig_transdc_His_kin-like_C"/>
</dbReference>
<proteinExistence type="predicted"/>
<evidence type="ECO:0000256" key="6">
    <source>
        <dbReference type="SAM" id="MobiDB-lite"/>
    </source>
</evidence>
<evidence type="ECO:0000256" key="4">
    <source>
        <dbReference type="ARBA" id="ARBA00022777"/>
    </source>
</evidence>
<comment type="caution">
    <text evidence="8">The sequence shown here is derived from an EMBL/GenBank/DDBJ whole genome shotgun (WGS) entry which is preliminary data.</text>
</comment>
<keyword evidence="9" id="KW-1185">Reference proteome</keyword>
<sequence length="262" mass="28228">MDAPLEACPDSHPTRFDQRELHKLLCSLSDELCRPLASLRTGFDLMLGDGPADFTGDQKGHVATMRSLCDDLLRLTRSYLDYAEVIRGGRSPSLGTFSIRALVYEIDRSFGAAARAKGLDWRAEAVDGDVLVATDATRCQQIFAALVSNAIKFTPAGGRVHVEGKADADSWSLIVSDDGPGVPADQQGRIFEPFYRLNRDEHSSAEGNGLGLSIGLELANQLHGRILLDSDEGRGAVVRVVFPRTPPAPNSAAAGKTRADRP</sequence>
<dbReference type="InterPro" id="IPR003594">
    <property type="entry name" value="HATPase_dom"/>
</dbReference>
<accession>A0ABT6FCI4</accession>
<dbReference type="Pfam" id="PF02518">
    <property type="entry name" value="HATPase_c"/>
    <property type="match status" value="1"/>
</dbReference>
<keyword evidence="4 8" id="KW-0418">Kinase</keyword>
<dbReference type="GO" id="GO:0016301">
    <property type="term" value="F:kinase activity"/>
    <property type="evidence" value="ECO:0007669"/>
    <property type="project" value="UniProtKB-KW"/>
</dbReference>
<dbReference type="CDD" id="cd00075">
    <property type="entry name" value="HATPase"/>
    <property type="match status" value="1"/>
</dbReference>
<reference evidence="8 9" key="1">
    <citation type="submission" date="2023-03" db="EMBL/GenBank/DDBJ databases">
        <title>Paludisphaera mucosa sp. nov. a novel planctomycete from northern fen.</title>
        <authorList>
            <person name="Ivanova A."/>
        </authorList>
    </citation>
    <scope>NUCLEOTIDE SEQUENCE [LARGE SCALE GENOMIC DNA]</scope>
    <source>
        <strain evidence="8 9">Pla2</strain>
    </source>
</reference>
<dbReference type="PANTHER" id="PTHR43711:SF1">
    <property type="entry name" value="HISTIDINE KINASE 1"/>
    <property type="match status" value="1"/>
</dbReference>
<dbReference type="InterPro" id="IPR005467">
    <property type="entry name" value="His_kinase_dom"/>
</dbReference>
<feature type="region of interest" description="Disordered" evidence="6">
    <location>
        <begin position="243"/>
        <end position="262"/>
    </location>
</feature>
<evidence type="ECO:0000256" key="1">
    <source>
        <dbReference type="ARBA" id="ARBA00000085"/>
    </source>
</evidence>
<evidence type="ECO:0000259" key="7">
    <source>
        <dbReference type="PROSITE" id="PS50109"/>
    </source>
</evidence>
<dbReference type="Proteomes" id="UP001216907">
    <property type="component" value="Unassembled WGS sequence"/>
</dbReference>
<feature type="domain" description="Histidine kinase" evidence="7">
    <location>
        <begin position="27"/>
        <end position="246"/>
    </location>
</feature>
<keyword evidence="3" id="KW-0808">Transferase</keyword>
<dbReference type="EMBL" id="JARRAG010000002">
    <property type="protein sequence ID" value="MDG3005255.1"/>
    <property type="molecule type" value="Genomic_DNA"/>
</dbReference>
<name>A0ABT6FCI4_9BACT</name>
<dbReference type="InterPro" id="IPR036890">
    <property type="entry name" value="HATPase_C_sf"/>
</dbReference>
<comment type="catalytic activity">
    <reaction evidence="1">
        <text>ATP + protein L-histidine = ADP + protein N-phospho-L-histidine.</text>
        <dbReference type="EC" id="2.7.13.3"/>
    </reaction>
</comment>
<dbReference type="PANTHER" id="PTHR43711">
    <property type="entry name" value="TWO-COMPONENT HISTIDINE KINASE"/>
    <property type="match status" value="1"/>
</dbReference>
<keyword evidence="5" id="KW-0902">Two-component regulatory system</keyword>
<evidence type="ECO:0000313" key="8">
    <source>
        <dbReference type="EMBL" id="MDG3005255.1"/>
    </source>
</evidence>
<evidence type="ECO:0000256" key="3">
    <source>
        <dbReference type="ARBA" id="ARBA00022679"/>
    </source>
</evidence>
<organism evidence="8 9">
    <name type="scientific">Paludisphaera mucosa</name>
    <dbReference type="NCBI Taxonomy" id="3030827"/>
    <lineage>
        <taxon>Bacteria</taxon>
        <taxon>Pseudomonadati</taxon>
        <taxon>Planctomycetota</taxon>
        <taxon>Planctomycetia</taxon>
        <taxon>Isosphaerales</taxon>
        <taxon>Isosphaeraceae</taxon>
        <taxon>Paludisphaera</taxon>
    </lineage>
</organism>
<evidence type="ECO:0000256" key="5">
    <source>
        <dbReference type="ARBA" id="ARBA00023012"/>
    </source>
</evidence>
<dbReference type="InterPro" id="IPR050736">
    <property type="entry name" value="Sensor_HK_Regulatory"/>
</dbReference>
<dbReference type="PROSITE" id="PS50109">
    <property type="entry name" value="HIS_KIN"/>
    <property type="match status" value="1"/>
</dbReference>
<evidence type="ECO:0000256" key="2">
    <source>
        <dbReference type="ARBA" id="ARBA00012438"/>
    </source>
</evidence>
<dbReference type="SUPFAM" id="SSF55874">
    <property type="entry name" value="ATPase domain of HSP90 chaperone/DNA topoisomerase II/histidine kinase"/>
    <property type="match status" value="1"/>
</dbReference>
<dbReference type="SMART" id="SM00387">
    <property type="entry name" value="HATPase_c"/>
    <property type="match status" value="1"/>
</dbReference>
<dbReference type="PRINTS" id="PR00344">
    <property type="entry name" value="BCTRLSENSOR"/>
</dbReference>
<evidence type="ECO:0000313" key="9">
    <source>
        <dbReference type="Proteomes" id="UP001216907"/>
    </source>
</evidence>
<protein>
    <recommendedName>
        <fullName evidence="2">histidine kinase</fullName>
        <ecNumber evidence="2">2.7.13.3</ecNumber>
    </recommendedName>
</protein>
<dbReference type="RefSeq" id="WP_277861600.1">
    <property type="nucleotide sequence ID" value="NZ_JARRAG010000002.1"/>
</dbReference>
<gene>
    <name evidence="8" type="ORF">PZE19_15810</name>
</gene>